<reference evidence="3" key="1">
    <citation type="journal article" date="2012" name="Science">
        <title>The Paleozoic origin of enzymatic lignin decomposition reconstructed from 31 fungal genomes.</title>
        <authorList>
            <person name="Floudas D."/>
            <person name="Binder M."/>
            <person name="Riley R."/>
            <person name="Barry K."/>
            <person name="Blanchette R.A."/>
            <person name="Henrissat B."/>
            <person name="Martinez A.T."/>
            <person name="Otillar R."/>
            <person name="Spatafora J.W."/>
            <person name="Yadav J.S."/>
            <person name="Aerts A."/>
            <person name="Benoit I."/>
            <person name="Boyd A."/>
            <person name="Carlson A."/>
            <person name="Copeland A."/>
            <person name="Coutinho P.M."/>
            <person name="de Vries R.P."/>
            <person name="Ferreira P."/>
            <person name="Findley K."/>
            <person name="Foster B."/>
            <person name="Gaskell J."/>
            <person name="Glotzer D."/>
            <person name="Gorecki P."/>
            <person name="Heitman J."/>
            <person name="Hesse C."/>
            <person name="Hori C."/>
            <person name="Igarashi K."/>
            <person name="Jurgens J.A."/>
            <person name="Kallen N."/>
            <person name="Kersten P."/>
            <person name="Kohler A."/>
            <person name="Kuees U."/>
            <person name="Kumar T.K.A."/>
            <person name="Kuo A."/>
            <person name="LaButti K."/>
            <person name="Larrondo L.F."/>
            <person name="Lindquist E."/>
            <person name="Ling A."/>
            <person name="Lombard V."/>
            <person name="Lucas S."/>
            <person name="Lundell T."/>
            <person name="Martin R."/>
            <person name="McLaughlin D.J."/>
            <person name="Morgenstern I."/>
            <person name="Morin E."/>
            <person name="Murat C."/>
            <person name="Nagy L.G."/>
            <person name="Nolan M."/>
            <person name="Ohm R.A."/>
            <person name="Patyshakuliyeva A."/>
            <person name="Rokas A."/>
            <person name="Ruiz-Duenas F.J."/>
            <person name="Sabat G."/>
            <person name="Salamov A."/>
            <person name="Samejima M."/>
            <person name="Schmutz J."/>
            <person name="Slot J.C."/>
            <person name="St John F."/>
            <person name="Stenlid J."/>
            <person name="Sun H."/>
            <person name="Sun S."/>
            <person name="Syed K."/>
            <person name="Tsang A."/>
            <person name="Wiebenga A."/>
            <person name="Young D."/>
            <person name="Pisabarro A."/>
            <person name="Eastwood D.C."/>
            <person name="Martin F."/>
            <person name="Cullen D."/>
            <person name="Grigoriev I.V."/>
            <person name="Hibbett D.S."/>
        </authorList>
    </citation>
    <scope>NUCLEOTIDE SEQUENCE [LARGE SCALE GENOMIC DNA]</scope>
    <source>
        <strain evidence="3">RWD-64-598 SS2</strain>
    </source>
</reference>
<feature type="compositionally biased region" description="Polar residues" evidence="1">
    <location>
        <begin position="222"/>
        <end position="233"/>
    </location>
</feature>
<feature type="compositionally biased region" description="Low complexity" evidence="1">
    <location>
        <begin position="167"/>
        <end position="176"/>
    </location>
</feature>
<keyword evidence="3" id="KW-1185">Reference proteome</keyword>
<dbReference type="GeneID" id="19203417"/>
<accession>A0A5M3MLN2</accession>
<feature type="compositionally biased region" description="Basic and acidic residues" evidence="1">
    <location>
        <begin position="186"/>
        <end position="200"/>
    </location>
</feature>
<sequence length="321" mass="34360">MSNAFVVGMFSLINGVRRSQQTGNSQTFYCFYDTAFRSEITTSSPAQLPQQFFPFPGDPSQDSYYDNVPEFDMPLLFAVGRVSPASAVDGPAPPTRRFDLAVSEYVQNTVQHSTAEIMFDSSVNQRANTPMPASNMSVGVLAVSCGLNTLSSILRFEMLSLSLNVSPTVSVGSSTSNRAPTTSTGSRKDRFSARASEKRKAFSGSGNEDETVVDNNHHESRASISTAPSHVTASSSGSGEGMSRESKLPPEAYHPETPALCESVSAVGTNSTKEEILSQLDASQMEAMVAIMRGGKVADDLGDRQSPSPGGRAKRQKKSKK</sequence>
<feature type="region of interest" description="Disordered" evidence="1">
    <location>
        <begin position="167"/>
        <end position="256"/>
    </location>
</feature>
<proteinExistence type="predicted"/>
<dbReference type="RefSeq" id="XP_007770278.1">
    <property type="nucleotide sequence ID" value="XM_007772088.1"/>
</dbReference>
<feature type="region of interest" description="Disordered" evidence="1">
    <location>
        <begin position="296"/>
        <end position="321"/>
    </location>
</feature>
<name>A0A5M3MLN2_CONPW</name>
<dbReference type="AlphaFoldDB" id="A0A5M3MLN2"/>
<dbReference type="KEGG" id="cput:CONPUDRAFT_155353"/>
<dbReference type="EMBL" id="JH711580">
    <property type="protein sequence ID" value="EIW79966.1"/>
    <property type="molecule type" value="Genomic_DNA"/>
</dbReference>
<comment type="caution">
    <text evidence="2">The sequence shown here is derived from an EMBL/GenBank/DDBJ whole genome shotgun (WGS) entry which is preliminary data.</text>
</comment>
<evidence type="ECO:0000256" key="1">
    <source>
        <dbReference type="SAM" id="MobiDB-lite"/>
    </source>
</evidence>
<evidence type="ECO:0000313" key="3">
    <source>
        <dbReference type="Proteomes" id="UP000053558"/>
    </source>
</evidence>
<organism evidence="2 3">
    <name type="scientific">Coniophora puteana (strain RWD-64-598)</name>
    <name type="common">Brown rot fungus</name>
    <dbReference type="NCBI Taxonomy" id="741705"/>
    <lineage>
        <taxon>Eukaryota</taxon>
        <taxon>Fungi</taxon>
        <taxon>Dikarya</taxon>
        <taxon>Basidiomycota</taxon>
        <taxon>Agaricomycotina</taxon>
        <taxon>Agaricomycetes</taxon>
        <taxon>Agaricomycetidae</taxon>
        <taxon>Boletales</taxon>
        <taxon>Coniophorineae</taxon>
        <taxon>Coniophoraceae</taxon>
        <taxon>Coniophora</taxon>
    </lineage>
</organism>
<protein>
    <submittedName>
        <fullName evidence="2">Uncharacterized protein</fullName>
    </submittedName>
</protein>
<evidence type="ECO:0000313" key="2">
    <source>
        <dbReference type="EMBL" id="EIW79966.1"/>
    </source>
</evidence>
<dbReference type="Proteomes" id="UP000053558">
    <property type="component" value="Unassembled WGS sequence"/>
</dbReference>
<feature type="compositionally biased region" description="Basic residues" evidence="1">
    <location>
        <begin position="312"/>
        <end position="321"/>
    </location>
</feature>
<gene>
    <name evidence="2" type="ORF">CONPUDRAFT_155353</name>
</gene>
<dbReference type="OrthoDB" id="2685264at2759"/>